<reference evidence="1" key="1">
    <citation type="journal article" date="2021" name="New Phytol.">
        <title>Evolutionary innovations through gain and loss of genes in the ectomycorrhizal Boletales.</title>
        <authorList>
            <person name="Wu G."/>
            <person name="Miyauchi S."/>
            <person name="Morin E."/>
            <person name="Kuo A."/>
            <person name="Drula E."/>
            <person name="Varga T."/>
            <person name="Kohler A."/>
            <person name="Feng B."/>
            <person name="Cao Y."/>
            <person name="Lipzen A."/>
            <person name="Daum C."/>
            <person name="Hundley H."/>
            <person name="Pangilinan J."/>
            <person name="Johnson J."/>
            <person name="Barry K."/>
            <person name="LaButti K."/>
            <person name="Ng V."/>
            <person name="Ahrendt S."/>
            <person name="Min B."/>
            <person name="Choi I.G."/>
            <person name="Park H."/>
            <person name="Plett J.M."/>
            <person name="Magnuson J."/>
            <person name="Spatafora J.W."/>
            <person name="Nagy L.G."/>
            <person name="Henrissat B."/>
            <person name="Grigoriev I.V."/>
            <person name="Yang Z.L."/>
            <person name="Xu J."/>
            <person name="Martin F.M."/>
        </authorList>
    </citation>
    <scope>NUCLEOTIDE SEQUENCE</scope>
    <source>
        <strain evidence="1">KUC20120723A-06</strain>
    </source>
</reference>
<name>A0ACB8BBS8_9AGAM</name>
<dbReference type="Proteomes" id="UP000790709">
    <property type="component" value="Unassembled WGS sequence"/>
</dbReference>
<sequence length="191" mass="20373">MVNVNAQYPFNLHNQVLGEPSPSRSVSGGTLADSGRGSPSPRRSLQKSYSYTSLNDPEGPSSQQNYGNDDGTGDRMKPILNVRLVKAAGRYGATRNGQGSARGRPVRSREQSMRIVVADSEDEAGCEVGEGSEDEGMMARTPRPPTHLSGQRDPPPNVTSELSTDGNLSAPQPAEDFTIRDAGAISRSWGD</sequence>
<comment type="caution">
    <text evidence="1">The sequence shown here is derived from an EMBL/GenBank/DDBJ whole genome shotgun (WGS) entry which is preliminary data.</text>
</comment>
<proteinExistence type="predicted"/>
<dbReference type="EMBL" id="MU266461">
    <property type="protein sequence ID" value="KAH7923156.1"/>
    <property type="molecule type" value="Genomic_DNA"/>
</dbReference>
<gene>
    <name evidence="1" type="ORF">BV22DRAFT_1121035</name>
</gene>
<protein>
    <submittedName>
        <fullName evidence="1">Uncharacterized protein</fullName>
    </submittedName>
</protein>
<evidence type="ECO:0000313" key="1">
    <source>
        <dbReference type="EMBL" id="KAH7923156.1"/>
    </source>
</evidence>
<evidence type="ECO:0000313" key="2">
    <source>
        <dbReference type="Proteomes" id="UP000790709"/>
    </source>
</evidence>
<accession>A0ACB8BBS8</accession>
<organism evidence="1 2">
    <name type="scientific">Leucogyrophana mollusca</name>
    <dbReference type="NCBI Taxonomy" id="85980"/>
    <lineage>
        <taxon>Eukaryota</taxon>
        <taxon>Fungi</taxon>
        <taxon>Dikarya</taxon>
        <taxon>Basidiomycota</taxon>
        <taxon>Agaricomycotina</taxon>
        <taxon>Agaricomycetes</taxon>
        <taxon>Agaricomycetidae</taxon>
        <taxon>Boletales</taxon>
        <taxon>Boletales incertae sedis</taxon>
        <taxon>Leucogyrophana</taxon>
    </lineage>
</organism>
<keyword evidence="2" id="KW-1185">Reference proteome</keyword>